<accession>A0A438EVB3</accession>
<comment type="caution">
    <text evidence="2">The sequence shown here is derived from an EMBL/GenBank/DDBJ whole genome shotgun (WGS) entry which is preliminary data.</text>
</comment>
<dbReference type="AlphaFoldDB" id="A0A438EVB3"/>
<keyword evidence="1" id="KW-0472">Membrane</keyword>
<evidence type="ECO:0000313" key="2">
    <source>
        <dbReference type="EMBL" id="RVW51634.1"/>
    </source>
</evidence>
<protein>
    <submittedName>
        <fullName evidence="2">Uncharacterized protein</fullName>
    </submittedName>
</protein>
<gene>
    <name evidence="2" type="ORF">CK203_066817</name>
</gene>
<dbReference type="Proteomes" id="UP000288805">
    <property type="component" value="Unassembled WGS sequence"/>
</dbReference>
<feature type="transmembrane region" description="Helical" evidence="1">
    <location>
        <begin position="31"/>
        <end position="50"/>
    </location>
</feature>
<evidence type="ECO:0000313" key="3">
    <source>
        <dbReference type="Proteomes" id="UP000288805"/>
    </source>
</evidence>
<proteinExistence type="predicted"/>
<reference evidence="2 3" key="1">
    <citation type="journal article" date="2018" name="PLoS Genet.">
        <title>Population sequencing reveals clonal diversity and ancestral inbreeding in the grapevine cultivar Chardonnay.</title>
        <authorList>
            <person name="Roach M.J."/>
            <person name="Johnson D.L."/>
            <person name="Bohlmann J."/>
            <person name="van Vuuren H.J."/>
            <person name="Jones S.J."/>
            <person name="Pretorius I.S."/>
            <person name="Schmidt S.A."/>
            <person name="Borneman A.R."/>
        </authorList>
    </citation>
    <scope>NUCLEOTIDE SEQUENCE [LARGE SCALE GENOMIC DNA]</scope>
    <source>
        <strain evidence="3">cv. Chardonnay</strain>
        <tissue evidence="2">Leaf</tissue>
    </source>
</reference>
<keyword evidence="1" id="KW-0812">Transmembrane</keyword>
<dbReference type="EMBL" id="QGNW01001179">
    <property type="protein sequence ID" value="RVW51634.1"/>
    <property type="molecule type" value="Genomic_DNA"/>
</dbReference>
<evidence type="ECO:0000256" key="1">
    <source>
        <dbReference type="SAM" id="Phobius"/>
    </source>
</evidence>
<name>A0A438EVB3_VITVI</name>
<keyword evidence="1" id="KW-1133">Transmembrane helix</keyword>
<organism evidence="2 3">
    <name type="scientific">Vitis vinifera</name>
    <name type="common">Grape</name>
    <dbReference type="NCBI Taxonomy" id="29760"/>
    <lineage>
        <taxon>Eukaryota</taxon>
        <taxon>Viridiplantae</taxon>
        <taxon>Streptophyta</taxon>
        <taxon>Embryophyta</taxon>
        <taxon>Tracheophyta</taxon>
        <taxon>Spermatophyta</taxon>
        <taxon>Magnoliopsida</taxon>
        <taxon>eudicotyledons</taxon>
        <taxon>Gunneridae</taxon>
        <taxon>Pentapetalae</taxon>
        <taxon>rosids</taxon>
        <taxon>Vitales</taxon>
        <taxon>Vitaceae</taxon>
        <taxon>Viteae</taxon>
        <taxon>Vitis</taxon>
    </lineage>
</organism>
<sequence length="116" mass="13282">MKQTSGEFKRVVHGLMTTTHLFFERVAQGIIWIRLILMNWLCGFNCMIYLQGGGRILLHEDWKPLGPWKKFCRLNYATEEGVSVRNYGLNCGLFRDVQLSYGLGRMAQGSSGDAYD</sequence>